<accession>A0A143PLS9</accession>
<reference evidence="1 2" key="1">
    <citation type="journal article" date="2016" name="Genome Announc.">
        <title>First Complete Genome Sequence of a Subdivision 6 Acidobacterium Strain.</title>
        <authorList>
            <person name="Huang S."/>
            <person name="Vieira S."/>
            <person name="Bunk B."/>
            <person name="Riedel T."/>
            <person name="Sproer C."/>
            <person name="Overmann J."/>
        </authorList>
    </citation>
    <scope>NUCLEOTIDE SEQUENCE [LARGE SCALE GENOMIC DNA]</scope>
    <source>
        <strain evidence="2">DSM 100886 HEG_-6_39</strain>
    </source>
</reference>
<dbReference type="KEGG" id="abac:LuPra_02353"/>
<dbReference type="RefSeq" id="WP_110170914.1">
    <property type="nucleotide sequence ID" value="NZ_CP015136.1"/>
</dbReference>
<protein>
    <submittedName>
        <fullName evidence="1">Uncharacterized protein</fullName>
    </submittedName>
</protein>
<proteinExistence type="predicted"/>
<evidence type="ECO:0000313" key="2">
    <source>
        <dbReference type="Proteomes" id="UP000076079"/>
    </source>
</evidence>
<evidence type="ECO:0000313" key="1">
    <source>
        <dbReference type="EMBL" id="AMY09140.1"/>
    </source>
</evidence>
<gene>
    <name evidence="1" type="ORF">LuPra_02353</name>
</gene>
<dbReference type="EMBL" id="CP015136">
    <property type="protein sequence ID" value="AMY09140.1"/>
    <property type="molecule type" value="Genomic_DNA"/>
</dbReference>
<dbReference type="STRING" id="1855912.LuPra_02353"/>
<reference evidence="2" key="2">
    <citation type="submission" date="2016-04" db="EMBL/GenBank/DDBJ databases">
        <title>First Complete Genome Sequence of a Subdivision 6 Acidobacterium.</title>
        <authorList>
            <person name="Huang S."/>
            <person name="Vieira S."/>
            <person name="Bunk B."/>
            <person name="Riedel T."/>
            <person name="Sproeer C."/>
            <person name="Overmann J."/>
        </authorList>
    </citation>
    <scope>NUCLEOTIDE SEQUENCE [LARGE SCALE GENOMIC DNA]</scope>
    <source>
        <strain evidence="2">DSM 100886 HEG_-6_39</strain>
    </source>
</reference>
<organism evidence="1 2">
    <name type="scientific">Luteitalea pratensis</name>
    <dbReference type="NCBI Taxonomy" id="1855912"/>
    <lineage>
        <taxon>Bacteria</taxon>
        <taxon>Pseudomonadati</taxon>
        <taxon>Acidobacteriota</taxon>
        <taxon>Vicinamibacteria</taxon>
        <taxon>Vicinamibacterales</taxon>
        <taxon>Vicinamibacteraceae</taxon>
        <taxon>Luteitalea</taxon>
    </lineage>
</organism>
<dbReference type="OrthoDB" id="249335at2"/>
<keyword evidence="2" id="KW-1185">Reference proteome</keyword>
<dbReference type="Proteomes" id="UP000076079">
    <property type="component" value="Chromosome"/>
</dbReference>
<dbReference type="AlphaFoldDB" id="A0A143PLS9"/>
<sequence length="408" mass="43384">MATNYTVVLFSRQHIGDNPGAFDDVEPNVAFVGPGKDFPFDCPGVNSAAAALLMFQSRDVDHQRNVFRVNGVDVFGGLPASPARDAWNGNILLIEPHHQLRATGNVLRVEARSSDGGSAGGIDDFILDNVVIMYKTADIVAQLPTATGDLAAFLTSGLLASIANVRGSGSGADPADQRNEYILPTPAQLAAWRAVFRSLIGGAWDEAHARARMISSTYNVVRFFDTPSGRTHYLLMEGVPGQIPAPAPHSAGEAITDPADPTARGWGTYIFDAEPQRALSLSAPHLHDDLETEHQAIEAYLASRARTLLIAGTDRDQNTTAGEGRVIAAGVFDASGGCAARGTDNMQMRFASGLPHASICREDSTPIGPSRFIHVEQRRTVRRASSDSEATAGVNRAIVLSAILATFT</sequence>
<name>A0A143PLS9_LUTPR</name>